<keyword evidence="8" id="KW-1185">Reference proteome</keyword>
<dbReference type="RefSeq" id="WP_248669523.1">
    <property type="nucleotide sequence ID" value="NZ_JALPRX010000125.1"/>
</dbReference>
<evidence type="ECO:0000256" key="5">
    <source>
        <dbReference type="SAM" id="Phobius"/>
    </source>
</evidence>
<dbReference type="InterPro" id="IPR050932">
    <property type="entry name" value="TM2D1-3-like"/>
</dbReference>
<comment type="subcellular location">
    <subcellularLocation>
        <location evidence="1">Membrane</location>
        <topology evidence="1">Multi-pass membrane protein</topology>
    </subcellularLocation>
</comment>
<keyword evidence="2 5" id="KW-0812">Transmembrane</keyword>
<keyword evidence="3 5" id="KW-1133">Transmembrane helix</keyword>
<evidence type="ECO:0000259" key="6">
    <source>
        <dbReference type="Pfam" id="PF05154"/>
    </source>
</evidence>
<dbReference type="AlphaFoldDB" id="A0A9X1YC92"/>
<proteinExistence type="predicted"/>
<feature type="domain" description="TM2" evidence="6">
    <location>
        <begin position="23"/>
        <end position="77"/>
    </location>
</feature>
<reference evidence="7" key="1">
    <citation type="submission" date="2022-04" db="EMBL/GenBank/DDBJ databases">
        <title>Roseomonas acroporae sp. nov., isolated from coral Acropora digitifera.</title>
        <authorList>
            <person name="Sun H."/>
        </authorList>
    </citation>
    <scope>NUCLEOTIDE SEQUENCE</scope>
    <source>
        <strain evidence="7">NAR14</strain>
    </source>
</reference>
<comment type="caution">
    <text evidence="7">The sequence shown here is derived from an EMBL/GenBank/DDBJ whole genome shotgun (WGS) entry which is preliminary data.</text>
</comment>
<gene>
    <name evidence="7" type="ORF">M0638_24180</name>
</gene>
<feature type="transmembrane region" description="Helical" evidence="5">
    <location>
        <begin position="25"/>
        <end position="46"/>
    </location>
</feature>
<dbReference type="EMBL" id="JALPRX010000125">
    <property type="protein sequence ID" value="MCK8787473.1"/>
    <property type="molecule type" value="Genomic_DNA"/>
</dbReference>
<dbReference type="Proteomes" id="UP001139516">
    <property type="component" value="Unassembled WGS sequence"/>
</dbReference>
<accession>A0A9X1YC92</accession>
<keyword evidence="4 5" id="KW-0472">Membrane</keyword>
<evidence type="ECO:0000256" key="3">
    <source>
        <dbReference type="ARBA" id="ARBA00022989"/>
    </source>
</evidence>
<evidence type="ECO:0000313" key="7">
    <source>
        <dbReference type="EMBL" id="MCK8787473.1"/>
    </source>
</evidence>
<evidence type="ECO:0000313" key="8">
    <source>
        <dbReference type="Proteomes" id="UP001139516"/>
    </source>
</evidence>
<dbReference type="PANTHER" id="PTHR21016">
    <property type="entry name" value="BETA-AMYLOID BINDING PROTEIN-RELATED"/>
    <property type="match status" value="1"/>
</dbReference>
<dbReference type="InterPro" id="IPR007829">
    <property type="entry name" value="TM2"/>
</dbReference>
<evidence type="ECO:0000256" key="4">
    <source>
        <dbReference type="ARBA" id="ARBA00023136"/>
    </source>
</evidence>
<dbReference type="Pfam" id="PF05154">
    <property type="entry name" value="TM2"/>
    <property type="match status" value="1"/>
</dbReference>
<protein>
    <submittedName>
        <fullName evidence="7">TM2 domain-containing protein</fullName>
    </submittedName>
</protein>
<dbReference type="PANTHER" id="PTHR21016:SF25">
    <property type="entry name" value="TM2 DOMAIN-CONTAINING PROTEIN DDB_G0277895-RELATED"/>
    <property type="match status" value="1"/>
</dbReference>
<evidence type="ECO:0000256" key="2">
    <source>
        <dbReference type="ARBA" id="ARBA00022692"/>
    </source>
</evidence>
<evidence type="ECO:0000256" key="1">
    <source>
        <dbReference type="ARBA" id="ARBA00004141"/>
    </source>
</evidence>
<name>A0A9X1YC92_9PROT</name>
<dbReference type="GO" id="GO:0016020">
    <property type="term" value="C:membrane"/>
    <property type="evidence" value="ECO:0007669"/>
    <property type="project" value="UniProtKB-SubCell"/>
</dbReference>
<feature type="transmembrane region" description="Helical" evidence="5">
    <location>
        <begin position="52"/>
        <end position="74"/>
    </location>
</feature>
<organism evidence="7 8">
    <name type="scientific">Roseomonas acroporae</name>
    <dbReference type="NCBI Taxonomy" id="2937791"/>
    <lineage>
        <taxon>Bacteria</taxon>
        <taxon>Pseudomonadati</taxon>
        <taxon>Pseudomonadota</taxon>
        <taxon>Alphaproteobacteria</taxon>
        <taxon>Acetobacterales</taxon>
        <taxon>Roseomonadaceae</taxon>
        <taxon>Roseomonas</taxon>
    </lineage>
</organism>
<sequence length="95" mass="10474">MTQMPAQAGSQDVQRMMLYDATKKSVGVAFALWFFLCFLGGHRFYVGRTGTAVLMALLSLTVVGLAVTAVWSLIDAFLIPGWIRDYNLRLIGTLT</sequence>